<evidence type="ECO:0000313" key="2">
    <source>
        <dbReference type="EMBL" id="KZT00965.1"/>
    </source>
</evidence>
<feature type="region of interest" description="Disordered" evidence="1">
    <location>
        <begin position="1"/>
        <end position="98"/>
    </location>
</feature>
<evidence type="ECO:0000256" key="1">
    <source>
        <dbReference type="SAM" id="MobiDB-lite"/>
    </source>
</evidence>
<feature type="compositionally biased region" description="Low complexity" evidence="1">
    <location>
        <begin position="1"/>
        <end position="16"/>
    </location>
</feature>
<reference evidence="2 3" key="1">
    <citation type="journal article" date="2016" name="Mol. Biol. Evol.">
        <title>Comparative Genomics of Early-Diverging Mushroom-Forming Fungi Provides Insights into the Origins of Lignocellulose Decay Capabilities.</title>
        <authorList>
            <person name="Nagy L.G."/>
            <person name="Riley R."/>
            <person name="Tritt A."/>
            <person name="Adam C."/>
            <person name="Daum C."/>
            <person name="Floudas D."/>
            <person name="Sun H."/>
            <person name="Yadav J.S."/>
            <person name="Pangilinan J."/>
            <person name="Larsson K.H."/>
            <person name="Matsuura K."/>
            <person name="Barry K."/>
            <person name="Labutti K."/>
            <person name="Kuo R."/>
            <person name="Ohm R.A."/>
            <person name="Bhattacharya S.S."/>
            <person name="Shirouzu T."/>
            <person name="Yoshinaga Y."/>
            <person name="Martin F.M."/>
            <person name="Grigoriev I.V."/>
            <person name="Hibbett D.S."/>
        </authorList>
    </citation>
    <scope>NUCLEOTIDE SEQUENCE [LARGE SCALE GENOMIC DNA]</scope>
    <source>
        <strain evidence="2 3">93-53</strain>
    </source>
</reference>
<accession>A0A165BFT2</accession>
<evidence type="ECO:0000313" key="3">
    <source>
        <dbReference type="Proteomes" id="UP000076871"/>
    </source>
</evidence>
<dbReference type="EMBL" id="KV427672">
    <property type="protein sequence ID" value="KZT00965.1"/>
    <property type="molecule type" value="Genomic_DNA"/>
</dbReference>
<feature type="compositionally biased region" description="Polar residues" evidence="1">
    <location>
        <begin position="24"/>
        <end position="33"/>
    </location>
</feature>
<dbReference type="RefSeq" id="XP_040758705.1">
    <property type="nucleotide sequence ID" value="XM_040910091.1"/>
</dbReference>
<sequence>MFSAHAAATSSAFPHSRCARLPLLSSSPRPTTTHPASPRPKPRPHHPSQVLSPESRIQNPEHSYQPQPSQNAQKNLKPETQPSISKFPVQPPNLWPGQQFDDALKFQRTRPRSRTLCSSI</sequence>
<dbReference type="Proteomes" id="UP000076871">
    <property type="component" value="Unassembled WGS sequence"/>
</dbReference>
<dbReference type="AlphaFoldDB" id="A0A165BFT2"/>
<protein>
    <submittedName>
        <fullName evidence="2">Uncharacterized protein</fullName>
    </submittedName>
</protein>
<dbReference type="InParanoid" id="A0A165BFT2"/>
<dbReference type="GeneID" id="63827120"/>
<name>A0A165BFT2_9APHY</name>
<feature type="compositionally biased region" description="Polar residues" evidence="1">
    <location>
        <begin position="49"/>
        <end position="84"/>
    </location>
</feature>
<keyword evidence="3" id="KW-1185">Reference proteome</keyword>
<organism evidence="2 3">
    <name type="scientific">Laetiporus sulphureus 93-53</name>
    <dbReference type="NCBI Taxonomy" id="1314785"/>
    <lineage>
        <taxon>Eukaryota</taxon>
        <taxon>Fungi</taxon>
        <taxon>Dikarya</taxon>
        <taxon>Basidiomycota</taxon>
        <taxon>Agaricomycotina</taxon>
        <taxon>Agaricomycetes</taxon>
        <taxon>Polyporales</taxon>
        <taxon>Laetiporus</taxon>
    </lineage>
</organism>
<gene>
    <name evidence="2" type="ORF">LAESUDRAFT_731682</name>
</gene>
<proteinExistence type="predicted"/>